<protein>
    <submittedName>
        <fullName evidence="1">Uncharacterized protein</fullName>
    </submittedName>
</protein>
<comment type="caution">
    <text evidence="1">The sequence shown here is derived from an EMBL/GenBank/DDBJ whole genome shotgun (WGS) entry which is preliminary data.</text>
</comment>
<evidence type="ECO:0000313" key="1">
    <source>
        <dbReference type="EMBL" id="GAG17098.1"/>
    </source>
</evidence>
<feature type="non-terminal residue" evidence="1">
    <location>
        <position position="1"/>
    </location>
</feature>
<dbReference type="AlphaFoldDB" id="X0VXE0"/>
<name>X0VXE0_9ZZZZ</name>
<reference evidence="1" key="1">
    <citation type="journal article" date="2014" name="Front. Microbiol.">
        <title>High frequency of phylogenetically diverse reductive dehalogenase-homologous genes in deep subseafloor sedimentary metagenomes.</title>
        <authorList>
            <person name="Kawai M."/>
            <person name="Futagami T."/>
            <person name="Toyoda A."/>
            <person name="Takaki Y."/>
            <person name="Nishi S."/>
            <person name="Hori S."/>
            <person name="Arai W."/>
            <person name="Tsubouchi T."/>
            <person name="Morono Y."/>
            <person name="Uchiyama I."/>
            <person name="Ito T."/>
            <person name="Fujiyama A."/>
            <person name="Inagaki F."/>
            <person name="Takami H."/>
        </authorList>
    </citation>
    <scope>NUCLEOTIDE SEQUENCE</scope>
    <source>
        <strain evidence="1">Expedition CK06-06</strain>
    </source>
</reference>
<accession>X0VXE0</accession>
<dbReference type="EMBL" id="BARS01031345">
    <property type="protein sequence ID" value="GAG17098.1"/>
    <property type="molecule type" value="Genomic_DNA"/>
</dbReference>
<feature type="non-terminal residue" evidence="1">
    <location>
        <position position="262"/>
    </location>
</feature>
<organism evidence="1">
    <name type="scientific">marine sediment metagenome</name>
    <dbReference type="NCBI Taxonomy" id="412755"/>
    <lineage>
        <taxon>unclassified sequences</taxon>
        <taxon>metagenomes</taxon>
        <taxon>ecological metagenomes</taxon>
    </lineage>
</organism>
<proteinExistence type="predicted"/>
<gene>
    <name evidence="1" type="ORF">S01H1_48795</name>
</gene>
<sequence>SDVDKKNHLYFQNEQTPNAFGIVFDHSKLKKGGNFGLEVFRLEDPKKGIKSKEIMVKYEIEAPKSLDFYRRVQKLVEYGQTKNPIIIREKLEMDDQTPPDLQEIPMSVEQVDSDIDLKYPNIEPVVEGVKKGLQNFSNLVLNNYKTELETWSTEFNDGALIGLAKISDSIAHMNSAINNGFEKVEKWIDLNFKVRIDEYKGKIEGYIKKRIEGQEDLKSKTSDIKESLTNEINKNLEQSIEEVTKSIKKDLNETINKLYELS</sequence>